<organism evidence="1 2">
    <name type="scientific">Spirosoma endbachense</name>
    <dbReference type="NCBI Taxonomy" id="2666025"/>
    <lineage>
        <taxon>Bacteria</taxon>
        <taxon>Pseudomonadati</taxon>
        <taxon>Bacteroidota</taxon>
        <taxon>Cytophagia</taxon>
        <taxon>Cytophagales</taxon>
        <taxon>Cytophagaceae</taxon>
        <taxon>Spirosoma</taxon>
    </lineage>
</organism>
<reference evidence="1 2" key="1">
    <citation type="submission" date="2019-11" db="EMBL/GenBank/DDBJ databases">
        <title>Spirosoma endbachense sp. nov., isolated from a natural salt meadow.</title>
        <authorList>
            <person name="Rojas J."/>
            <person name="Ambika Manirajan B."/>
            <person name="Ratering S."/>
            <person name="Suarez C."/>
            <person name="Geissler-Plaum R."/>
            <person name="Schnell S."/>
        </authorList>
    </citation>
    <scope>NUCLEOTIDE SEQUENCE [LARGE SCALE GENOMIC DNA]</scope>
    <source>
        <strain evidence="1 2">I-24</strain>
    </source>
</reference>
<evidence type="ECO:0000313" key="1">
    <source>
        <dbReference type="EMBL" id="QHV97775.1"/>
    </source>
</evidence>
<proteinExistence type="predicted"/>
<keyword evidence="2" id="KW-1185">Reference proteome</keyword>
<evidence type="ECO:0000313" key="2">
    <source>
        <dbReference type="Proteomes" id="UP000464577"/>
    </source>
</evidence>
<protein>
    <submittedName>
        <fullName evidence="1">Uncharacterized protein</fullName>
    </submittedName>
</protein>
<name>A0A6P1VYC6_9BACT</name>
<dbReference type="AlphaFoldDB" id="A0A6P1VYC6"/>
<dbReference type="Proteomes" id="UP000464577">
    <property type="component" value="Chromosome"/>
</dbReference>
<dbReference type="KEGG" id="senf:GJR95_23435"/>
<dbReference type="RefSeq" id="WP_162388186.1">
    <property type="nucleotide sequence ID" value="NZ_CP045997.1"/>
</dbReference>
<gene>
    <name evidence="1" type="ORF">GJR95_23435</name>
</gene>
<dbReference type="EMBL" id="CP045997">
    <property type="protein sequence ID" value="QHV97775.1"/>
    <property type="molecule type" value="Genomic_DNA"/>
</dbReference>
<sequence length="48" mass="5654">MMPYITQLEARIKVYKRHLVAWQTLLTTQREARRLGAERLPPGAEQCE</sequence>
<accession>A0A6P1VYC6</accession>